<dbReference type="InterPro" id="IPR032875">
    <property type="entry name" value="Succ_CoA_lig_flav_dom"/>
</dbReference>
<accession>A0A563E6P2</accession>
<dbReference type="PANTHER" id="PTHR42793:SF1">
    <property type="entry name" value="PEPTIDYL-LYSINE N-ACETYLTRANSFERASE PATZ"/>
    <property type="match status" value="1"/>
</dbReference>
<evidence type="ECO:0000313" key="3">
    <source>
        <dbReference type="EMBL" id="TWP37933.1"/>
    </source>
</evidence>
<sequence>MIADQTMDQGRQTWDLSSLLRPTRVAVVGANDRTAAFTGGTIVNLVRHGFEGEVYPVNPRRDRVGGLRAFPDVRSLPTAIDTAVIVVPADLVVPMLHDCVGAGATSAIVVSSGFGEGATSDAGRRRARELTDFLSEQPIPILGPSTTGLVNLNDGYVPRAVTNHLPPERLHSGPIALISQSGAANNAVFNRAQSHGVPIGLAVATGIQANLNVWDVVAAVLPDPRITVIALLVEELGGPAQYESVLRSAAAHGKPVVILRTGRSDVGGRAIRTHTGSLAGNWVVEEEMLRSLGATVVSDLDQLWEVASVATHWGRPPDNVLRLGVIGLSGGEGALIADQATDAGMHLPPVSDRFERLVAANLELAGAGNPFDPTGEAMGRPENGMAAIEGFVTTNDFDAHLVSLNAQSAPTEGGLLDGIVATLRGAGGRIALSYWDIPGYSDGLVDVLADFPGPILPGSHRVVAAIGAWSRTRPVLESILESPCASSNRAHLSTSIGYWEARQWLESLGVRFGAAELATSPEDAVRAARDVGYPVVLKANVESTVHKAAAGLIRLGLRDDEDVSAAVRELFEHTESIVVERAVLAAALLIIGTIDDPQAGSVVVVGSGGGAAEELKDAAVCPVRFLNPSSARAALRRTAIGRFLEKRHHASFEQAADLMVVLGRSVDGDAMSVEMNPLAVTDDGLIALDARIDLHHSTLVE</sequence>
<dbReference type="Gene3D" id="3.40.50.261">
    <property type="entry name" value="Succinyl-CoA synthetase domains"/>
    <property type="match status" value="2"/>
</dbReference>
<dbReference type="AlphaFoldDB" id="A0A563E6P2"/>
<protein>
    <recommendedName>
        <fullName evidence="2">ATP-grasp domain-containing protein</fullName>
    </recommendedName>
</protein>
<dbReference type="Pfam" id="PF13380">
    <property type="entry name" value="CoA_binding_2"/>
    <property type="match status" value="1"/>
</dbReference>
<dbReference type="GO" id="GO:0005524">
    <property type="term" value="F:ATP binding"/>
    <property type="evidence" value="ECO:0007669"/>
    <property type="project" value="UniProtKB-UniRule"/>
</dbReference>
<reference evidence="3 4" key="2">
    <citation type="submission" date="2019-08" db="EMBL/GenBank/DDBJ databases">
        <title>Jejuicoccus antrihumi gen. nov., sp. nov., a new member of the family Dermacoccaceae isolated from a cave.</title>
        <authorList>
            <person name="Schumann P."/>
            <person name="Kim I.S."/>
        </authorList>
    </citation>
    <scope>NUCLEOTIDE SEQUENCE [LARGE SCALE GENOMIC DNA]</scope>
    <source>
        <strain evidence="3 4">C5-26</strain>
    </source>
</reference>
<dbReference type="Pfam" id="PF13607">
    <property type="entry name" value="Succ_CoA_lig"/>
    <property type="match status" value="1"/>
</dbReference>
<dbReference type="InterPro" id="IPR003781">
    <property type="entry name" value="CoA-bd"/>
</dbReference>
<dbReference type="Pfam" id="PF13549">
    <property type="entry name" value="ATP-grasp_5"/>
    <property type="match status" value="1"/>
</dbReference>
<evidence type="ECO:0000256" key="1">
    <source>
        <dbReference type="PROSITE-ProRule" id="PRU00409"/>
    </source>
</evidence>
<dbReference type="Gene3D" id="3.30.470.20">
    <property type="entry name" value="ATP-grasp fold, B domain"/>
    <property type="match status" value="1"/>
</dbReference>
<dbReference type="GO" id="GO:0046872">
    <property type="term" value="F:metal ion binding"/>
    <property type="evidence" value="ECO:0007669"/>
    <property type="project" value="InterPro"/>
</dbReference>
<dbReference type="SUPFAM" id="SSF51735">
    <property type="entry name" value="NAD(P)-binding Rossmann-fold domains"/>
    <property type="match status" value="1"/>
</dbReference>
<dbReference type="Gene3D" id="3.30.1490.20">
    <property type="entry name" value="ATP-grasp fold, A domain"/>
    <property type="match status" value="1"/>
</dbReference>
<dbReference type="InterPro" id="IPR011761">
    <property type="entry name" value="ATP-grasp"/>
</dbReference>
<feature type="domain" description="ATP-grasp" evidence="2">
    <location>
        <begin position="502"/>
        <end position="701"/>
    </location>
</feature>
<proteinExistence type="predicted"/>
<dbReference type="PROSITE" id="PS50975">
    <property type="entry name" value="ATP_GRASP"/>
    <property type="match status" value="1"/>
</dbReference>
<dbReference type="SMART" id="SM00881">
    <property type="entry name" value="CoA_binding"/>
    <property type="match status" value="1"/>
</dbReference>
<dbReference type="PANTHER" id="PTHR42793">
    <property type="entry name" value="COA BINDING DOMAIN CONTAINING PROTEIN"/>
    <property type="match status" value="1"/>
</dbReference>
<comment type="caution">
    <text evidence="3">The sequence shown here is derived from an EMBL/GenBank/DDBJ whole genome shotgun (WGS) entry which is preliminary data.</text>
</comment>
<dbReference type="InterPro" id="IPR036291">
    <property type="entry name" value="NAD(P)-bd_dom_sf"/>
</dbReference>
<evidence type="ECO:0000259" key="2">
    <source>
        <dbReference type="PROSITE" id="PS50975"/>
    </source>
</evidence>
<dbReference type="Proteomes" id="UP000320244">
    <property type="component" value="Unassembled WGS sequence"/>
</dbReference>
<dbReference type="RefSeq" id="WP_146315503.1">
    <property type="nucleotide sequence ID" value="NZ_VCQV01000004.1"/>
</dbReference>
<dbReference type="InterPro" id="IPR016102">
    <property type="entry name" value="Succinyl-CoA_synth-like"/>
</dbReference>
<dbReference type="SUPFAM" id="SSF56059">
    <property type="entry name" value="Glutathione synthetase ATP-binding domain-like"/>
    <property type="match status" value="1"/>
</dbReference>
<dbReference type="InterPro" id="IPR013815">
    <property type="entry name" value="ATP_grasp_subdomain_1"/>
</dbReference>
<gene>
    <name evidence="3" type="ORF">FGL98_04280</name>
</gene>
<organism evidence="3 4">
    <name type="scientific">Leekyejoonella antrihumi</name>
    <dbReference type="NCBI Taxonomy" id="1660198"/>
    <lineage>
        <taxon>Bacteria</taxon>
        <taxon>Bacillati</taxon>
        <taxon>Actinomycetota</taxon>
        <taxon>Actinomycetes</taxon>
        <taxon>Micrococcales</taxon>
        <taxon>Dermacoccaceae</taxon>
        <taxon>Leekyejoonella</taxon>
    </lineage>
</organism>
<keyword evidence="4" id="KW-1185">Reference proteome</keyword>
<dbReference type="Gene3D" id="3.40.50.720">
    <property type="entry name" value="NAD(P)-binding Rossmann-like Domain"/>
    <property type="match status" value="1"/>
</dbReference>
<dbReference type="SUPFAM" id="SSF52210">
    <property type="entry name" value="Succinyl-CoA synthetase domains"/>
    <property type="match status" value="2"/>
</dbReference>
<evidence type="ECO:0000313" key="4">
    <source>
        <dbReference type="Proteomes" id="UP000320244"/>
    </source>
</evidence>
<keyword evidence="1" id="KW-0547">Nucleotide-binding</keyword>
<dbReference type="OrthoDB" id="190266at2"/>
<name>A0A563E6P2_9MICO</name>
<dbReference type="EMBL" id="VCQV01000004">
    <property type="protein sequence ID" value="TWP37933.1"/>
    <property type="molecule type" value="Genomic_DNA"/>
</dbReference>
<reference evidence="3 4" key="1">
    <citation type="submission" date="2019-05" db="EMBL/GenBank/DDBJ databases">
        <authorList>
            <person name="Lee S.D."/>
        </authorList>
    </citation>
    <scope>NUCLEOTIDE SEQUENCE [LARGE SCALE GENOMIC DNA]</scope>
    <source>
        <strain evidence="3 4">C5-26</strain>
    </source>
</reference>
<keyword evidence="1" id="KW-0067">ATP-binding</keyword>